<feature type="transmembrane region" description="Helical" evidence="7">
    <location>
        <begin position="122"/>
        <end position="145"/>
    </location>
</feature>
<feature type="domain" description="Citrate transporter-like" evidence="8">
    <location>
        <begin position="44"/>
        <end position="151"/>
    </location>
</feature>
<evidence type="ECO:0000313" key="9">
    <source>
        <dbReference type="EMBL" id="EQD34010.1"/>
    </source>
</evidence>
<dbReference type="GO" id="GO:0055085">
    <property type="term" value="P:transmembrane transport"/>
    <property type="evidence" value="ECO:0007669"/>
    <property type="project" value="InterPro"/>
</dbReference>
<reference evidence="9" key="2">
    <citation type="journal article" date="2014" name="ISME J.">
        <title>Microbial stratification in low pH oxic and suboxic macroscopic growths along an acid mine drainage.</title>
        <authorList>
            <person name="Mendez-Garcia C."/>
            <person name="Mesa V."/>
            <person name="Sprenger R.R."/>
            <person name="Richter M."/>
            <person name="Diez M.S."/>
            <person name="Solano J."/>
            <person name="Bargiela R."/>
            <person name="Golyshina O.V."/>
            <person name="Manteca A."/>
            <person name="Ramos J.L."/>
            <person name="Gallego J.R."/>
            <person name="Llorente I."/>
            <person name="Martins Dos Santos V.A."/>
            <person name="Jensen O.N."/>
            <person name="Pelaez A.I."/>
            <person name="Sanchez J."/>
            <person name="Ferrer M."/>
        </authorList>
    </citation>
    <scope>NUCLEOTIDE SEQUENCE</scope>
</reference>
<comment type="subcellular location">
    <subcellularLocation>
        <location evidence="1">Membrane</location>
        <topology evidence="1">Multi-pass membrane protein</topology>
    </subcellularLocation>
</comment>
<feature type="transmembrane region" description="Helical" evidence="7">
    <location>
        <begin position="194"/>
        <end position="212"/>
    </location>
</feature>
<evidence type="ECO:0000256" key="5">
    <source>
        <dbReference type="ARBA" id="ARBA00022989"/>
    </source>
</evidence>
<dbReference type="Pfam" id="PF03600">
    <property type="entry name" value="CitMHS"/>
    <property type="match status" value="1"/>
</dbReference>
<reference evidence="9" key="1">
    <citation type="submission" date="2013-08" db="EMBL/GenBank/DDBJ databases">
        <authorList>
            <person name="Mendez C."/>
            <person name="Richter M."/>
            <person name="Ferrer M."/>
            <person name="Sanchez J."/>
        </authorList>
    </citation>
    <scope>NUCLEOTIDE SEQUENCE</scope>
</reference>
<dbReference type="PANTHER" id="PTHR43652:SF2">
    <property type="entry name" value="BASIC AMINO ACID ANTIPORTER YFCC-RELATED"/>
    <property type="match status" value="1"/>
</dbReference>
<keyword evidence="5 7" id="KW-1133">Transmembrane helix</keyword>
<evidence type="ECO:0000256" key="3">
    <source>
        <dbReference type="ARBA" id="ARBA00022692"/>
    </source>
</evidence>
<name>T0ZVQ5_9ZZZZ</name>
<sequence>TVESGDVLLVSGHEEDISEFMSQESLAPLHQRDIKVVNTRNGAIALGSLGLAVVLATIGINIVLAYLIAVLILLATRVLDVKEMYHSLEWPIIIFVGTFIVFGDALISSGITGYIADFTAGSILILFLLSLFFANLIGNVASAVIMGPVAFLFPDPLKAVIVVAMAASCTFVTPWGNQSNLLVKSPGGYTLKDYALYGSMVVVLTFIVTYLYA</sequence>
<feature type="transmembrane region" description="Helical" evidence="7">
    <location>
        <begin position="43"/>
        <end position="76"/>
    </location>
</feature>
<dbReference type="InterPro" id="IPR051679">
    <property type="entry name" value="DASS-Related_Transporters"/>
</dbReference>
<feature type="non-terminal residue" evidence="9">
    <location>
        <position position="213"/>
    </location>
</feature>
<dbReference type="PANTHER" id="PTHR43652">
    <property type="entry name" value="BASIC AMINO ACID ANTIPORTER YFCC-RELATED"/>
    <property type="match status" value="1"/>
</dbReference>
<dbReference type="AlphaFoldDB" id="T0ZVQ5"/>
<feature type="non-terminal residue" evidence="9">
    <location>
        <position position="1"/>
    </location>
</feature>
<comment type="caution">
    <text evidence="9">The sequence shown here is derived from an EMBL/GenBank/DDBJ whole genome shotgun (WGS) entry which is preliminary data.</text>
</comment>
<evidence type="ECO:0000256" key="1">
    <source>
        <dbReference type="ARBA" id="ARBA00004141"/>
    </source>
</evidence>
<feature type="transmembrane region" description="Helical" evidence="7">
    <location>
        <begin position="88"/>
        <end position="116"/>
    </location>
</feature>
<gene>
    <name evidence="9" type="ORF">B2A_12857</name>
</gene>
<evidence type="ECO:0000256" key="2">
    <source>
        <dbReference type="ARBA" id="ARBA00022448"/>
    </source>
</evidence>
<dbReference type="EMBL" id="AUZZ01009277">
    <property type="protein sequence ID" value="EQD34010.1"/>
    <property type="molecule type" value="Genomic_DNA"/>
</dbReference>
<evidence type="ECO:0000256" key="6">
    <source>
        <dbReference type="ARBA" id="ARBA00023136"/>
    </source>
</evidence>
<evidence type="ECO:0000256" key="7">
    <source>
        <dbReference type="SAM" id="Phobius"/>
    </source>
</evidence>
<organism evidence="9">
    <name type="scientific">mine drainage metagenome</name>
    <dbReference type="NCBI Taxonomy" id="410659"/>
    <lineage>
        <taxon>unclassified sequences</taxon>
        <taxon>metagenomes</taxon>
        <taxon>ecological metagenomes</taxon>
    </lineage>
</organism>
<feature type="transmembrane region" description="Helical" evidence="7">
    <location>
        <begin position="157"/>
        <end position="174"/>
    </location>
</feature>
<proteinExistence type="predicted"/>
<keyword evidence="4" id="KW-0677">Repeat</keyword>
<accession>T0ZVQ5</accession>
<keyword evidence="2" id="KW-0813">Transport</keyword>
<keyword evidence="3 7" id="KW-0812">Transmembrane</keyword>
<dbReference type="GO" id="GO:0005886">
    <property type="term" value="C:plasma membrane"/>
    <property type="evidence" value="ECO:0007669"/>
    <property type="project" value="TreeGrafter"/>
</dbReference>
<evidence type="ECO:0000259" key="8">
    <source>
        <dbReference type="Pfam" id="PF03600"/>
    </source>
</evidence>
<evidence type="ECO:0000256" key="4">
    <source>
        <dbReference type="ARBA" id="ARBA00022737"/>
    </source>
</evidence>
<protein>
    <submittedName>
        <fullName evidence="9">TrkA-C domain protein</fullName>
    </submittedName>
</protein>
<dbReference type="InterPro" id="IPR004680">
    <property type="entry name" value="Cit_transptr-like_dom"/>
</dbReference>
<keyword evidence="6 7" id="KW-0472">Membrane</keyword>